<dbReference type="EMBL" id="MU006098">
    <property type="protein sequence ID" value="KAF2837973.1"/>
    <property type="molecule type" value="Genomic_DNA"/>
</dbReference>
<dbReference type="AlphaFoldDB" id="A0A9P4VNQ8"/>
<gene>
    <name evidence="1" type="ORF">M501DRAFT_151176</name>
</gene>
<keyword evidence="2" id="KW-1185">Reference proteome</keyword>
<accession>A0A9P4VNQ8</accession>
<organism evidence="1 2">
    <name type="scientific">Patellaria atrata CBS 101060</name>
    <dbReference type="NCBI Taxonomy" id="1346257"/>
    <lineage>
        <taxon>Eukaryota</taxon>
        <taxon>Fungi</taxon>
        <taxon>Dikarya</taxon>
        <taxon>Ascomycota</taxon>
        <taxon>Pezizomycotina</taxon>
        <taxon>Dothideomycetes</taxon>
        <taxon>Dothideomycetes incertae sedis</taxon>
        <taxon>Patellariales</taxon>
        <taxon>Patellariaceae</taxon>
        <taxon>Patellaria</taxon>
    </lineage>
</organism>
<protein>
    <submittedName>
        <fullName evidence="1">Uncharacterized protein</fullName>
    </submittedName>
</protein>
<dbReference type="Proteomes" id="UP000799429">
    <property type="component" value="Unassembled WGS sequence"/>
</dbReference>
<dbReference type="OrthoDB" id="5400409at2759"/>
<reference evidence="1" key="1">
    <citation type="journal article" date="2020" name="Stud. Mycol.">
        <title>101 Dothideomycetes genomes: a test case for predicting lifestyles and emergence of pathogens.</title>
        <authorList>
            <person name="Haridas S."/>
            <person name="Albert R."/>
            <person name="Binder M."/>
            <person name="Bloem J."/>
            <person name="Labutti K."/>
            <person name="Salamov A."/>
            <person name="Andreopoulos B."/>
            <person name="Baker S."/>
            <person name="Barry K."/>
            <person name="Bills G."/>
            <person name="Bluhm B."/>
            <person name="Cannon C."/>
            <person name="Castanera R."/>
            <person name="Culley D."/>
            <person name="Daum C."/>
            <person name="Ezra D."/>
            <person name="Gonzalez J."/>
            <person name="Henrissat B."/>
            <person name="Kuo A."/>
            <person name="Liang C."/>
            <person name="Lipzen A."/>
            <person name="Lutzoni F."/>
            <person name="Magnuson J."/>
            <person name="Mondo S."/>
            <person name="Nolan M."/>
            <person name="Ohm R."/>
            <person name="Pangilinan J."/>
            <person name="Park H.-J."/>
            <person name="Ramirez L."/>
            <person name="Alfaro M."/>
            <person name="Sun H."/>
            <person name="Tritt A."/>
            <person name="Yoshinaga Y."/>
            <person name="Zwiers L.-H."/>
            <person name="Turgeon B."/>
            <person name="Goodwin S."/>
            <person name="Spatafora J."/>
            <person name="Crous P."/>
            <person name="Grigoriev I."/>
        </authorList>
    </citation>
    <scope>NUCLEOTIDE SEQUENCE</scope>
    <source>
        <strain evidence="1">CBS 101060</strain>
    </source>
</reference>
<sequence length="762" mass="86056">MASLVSASDLVKASKIAFDIYQMGWSKELNATVQFNEFGEDIRGLGQNLKDVVTVVTNATQQQSGGNKFWDLSSLEEIIGDYNRTLADCRALLQENHQVSQRTNPVYSVQWNVLVQPRITRLQTRLQFHNSKIAILLKPLELKLLTEVHDDLASRINAVHREVLNLKSLIVPNINEAIRQRGQQQTYNLDVPSSISTQFVDVAEKDYPDIRALGKFPLKAGADAFVFHFNKSTRNFTPGRFVQQRTPCALQYLSLLKCIWIMSYLKTSNELVIAGSESHWPDYIKQLEENLALECQRFEPGRYDQLMAPPLDEVSSEDFSIWLADELQSLLSPFQETEMREQILRVRLPSSSSSVKHELSLFKTGPYKMTVAEKVVDTSSQTSRSADRELDFDLRTVKLIPMYAMPSSLSSRNLIIIAENKTSTFTFSETRHILKFQHAITGYKVYEGYDQSEVRASFVLSGSREIKADVRIQLWLPKSMHSSTMSANESNASVQTTIPIPLSSPNFGSYTSVNASNRMASPTPLGSRRLLPLNTINQPNGSTSGFLDIPSPISPSRLSRRTSTIYSASSSMSTGSSSISAISTGSGKGRLHTKPPKPMMVLFVKEREQGSKLSLVTIEIDDQSYINRDNCRCNRAKSDCHYSAIERKGNLIAHRYVADDGLNGWDAAVLAITRQRDSRTAWEGLKRVNLKFKELKDREHFAGQMCNCNIKMTNDMKRCILEGHRGFYGEIQHIGNQRLQNYHADWSSSWKQNFSERPDAWS</sequence>
<name>A0A9P4VNQ8_9PEZI</name>
<evidence type="ECO:0000313" key="1">
    <source>
        <dbReference type="EMBL" id="KAF2837973.1"/>
    </source>
</evidence>
<proteinExistence type="predicted"/>
<evidence type="ECO:0000313" key="2">
    <source>
        <dbReference type="Proteomes" id="UP000799429"/>
    </source>
</evidence>
<comment type="caution">
    <text evidence="1">The sequence shown here is derived from an EMBL/GenBank/DDBJ whole genome shotgun (WGS) entry which is preliminary data.</text>
</comment>